<evidence type="ECO:0000313" key="1">
    <source>
        <dbReference type="EMBL" id="CAB4149394.1"/>
    </source>
</evidence>
<proteinExistence type="predicted"/>
<reference evidence="1" key="1">
    <citation type="submission" date="2020-04" db="EMBL/GenBank/DDBJ databases">
        <authorList>
            <person name="Chiriac C."/>
            <person name="Salcher M."/>
            <person name="Ghai R."/>
            <person name="Kavagutti S V."/>
        </authorList>
    </citation>
    <scope>NUCLEOTIDE SEQUENCE</scope>
</reference>
<name>A0A6J5MRE8_9CAUD</name>
<organism evidence="1">
    <name type="scientific">uncultured Caudovirales phage</name>
    <dbReference type="NCBI Taxonomy" id="2100421"/>
    <lineage>
        <taxon>Viruses</taxon>
        <taxon>Duplodnaviria</taxon>
        <taxon>Heunggongvirae</taxon>
        <taxon>Uroviricota</taxon>
        <taxon>Caudoviricetes</taxon>
        <taxon>Peduoviridae</taxon>
        <taxon>Maltschvirus</taxon>
        <taxon>Maltschvirus maltsch</taxon>
    </lineage>
</organism>
<protein>
    <submittedName>
        <fullName evidence="1">Uncharacterized protein</fullName>
    </submittedName>
</protein>
<accession>A0A6J5MRE8</accession>
<gene>
    <name evidence="1" type="ORF">UFOVP541_25</name>
</gene>
<sequence>MANKIVASYTIDDNNAVWGFVSGQEAACLFQPNWPDGETFTDEADATVFAEAWIAHMNDPENNAFVASRPE</sequence>
<dbReference type="EMBL" id="LR796516">
    <property type="protein sequence ID" value="CAB4149394.1"/>
    <property type="molecule type" value="Genomic_DNA"/>
</dbReference>